<proteinExistence type="predicted"/>
<name>X1QQX0_9ZZZZ</name>
<organism evidence="1">
    <name type="scientific">marine sediment metagenome</name>
    <dbReference type="NCBI Taxonomy" id="412755"/>
    <lineage>
        <taxon>unclassified sequences</taxon>
        <taxon>metagenomes</taxon>
        <taxon>ecological metagenomes</taxon>
    </lineage>
</organism>
<reference evidence="1" key="1">
    <citation type="journal article" date="2014" name="Front. Microbiol.">
        <title>High frequency of phylogenetically diverse reductive dehalogenase-homologous genes in deep subseafloor sedimentary metagenomes.</title>
        <authorList>
            <person name="Kawai M."/>
            <person name="Futagami T."/>
            <person name="Toyoda A."/>
            <person name="Takaki Y."/>
            <person name="Nishi S."/>
            <person name="Hori S."/>
            <person name="Arai W."/>
            <person name="Tsubouchi T."/>
            <person name="Morono Y."/>
            <person name="Uchiyama I."/>
            <person name="Ito T."/>
            <person name="Fujiyama A."/>
            <person name="Inagaki F."/>
            <person name="Takami H."/>
        </authorList>
    </citation>
    <scope>NUCLEOTIDE SEQUENCE</scope>
    <source>
        <strain evidence="1">Expedition CK06-06</strain>
    </source>
</reference>
<gene>
    <name evidence="1" type="ORF">S06H3_39659</name>
</gene>
<comment type="caution">
    <text evidence="1">The sequence shown here is derived from an EMBL/GenBank/DDBJ whole genome shotgun (WGS) entry which is preliminary data.</text>
</comment>
<accession>X1QQX0</accession>
<dbReference type="AlphaFoldDB" id="X1QQX0"/>
<protein>
    <submittedName>
        <fullName evidence="1">Uncharacterized protein</fullName>
    </submittedName>
</protein>
<sequence>AQLFHTGAGSWYAFSCVSEADETLSKNPD</sequence>
<feature type="non-terminal residue" evidence="1">
    <location>
        <position position="1"/>
    </location>
</feature>
<dbReference type="EMBL" id="BARV01024283">
    <property type="protein sequence ID" value="GAI45664.1"/>
    <property type="molecule type" value="Genomic_DNA"/>
</dbReference>
<evidence type="ECO:0000313" key="1">
    <source>
        <dbReference type="EMBL" id="GAI45664.1"/>
    </source>
</evidence>